<reference evidence="1" key="1">
    <citation type="submission" date="2022-10" db="EMBL/GenBank/DDBJ databases">
        <title>Culturing micro-colonial fungi from biological soil crusts in the Mojave desert and describing Neophaeococcomyces mojavensis, and introducing the new genera and species Taxawa tesnikishii.</title>
        <authorList>
            <person name="Kurbessoian T."/>
            <person name="Stajich J.E."/>
        </authorList>
    </citation>
    <scope>NUCLEOTIDE SEQUENCE</scope>
    <source>
        <strain evidence="1">TK_1</strain>
    </source>
</reference>
<dbReference type="Proteomes" id="UP001172684">
    <property type="component" value="Unassembled WGS sequence"/>
</dbReference>
<dbReference type="EMBL" id="JAPDRL010000762">
    <property type="protein sequence ID" value="KAJ9649996.1"/>
    <property type="molecule type" value="Genomic_DNA"/>
</dbReference>
<feature type="non-terminal residue" evidence="1">
    <location>
        <position position="97"/>
    </location>
</feature>
<evidence type="ECO:0000313" key="2">
    <source>
        <dbReference type="Proteomes" id="UP001172684"/>
    </source>
</evidence>
<protein>
    <recommendedName>
        <fullName evidence="3">HAT C-terminal dimerisation domain-containing protein</fullName>
    </recommendedName>
</protein>
<comment type="caution">
    <text evidence="1">The sequence shown here is derived from an EMBL/GenBank/DDBJ whole genome shotgun (WGS) entry which is preliminary data.</text>
</comment>
<evidence type="ECO:0000313" key="1">
    <source>
        <dbReference type="EMBL" id="KAJ9649996.1"/>
    </source>
</evidence>
<evidence type="ECO:0008006" key="3">
    <source>
        <dbReference type="Google" id="ProtNLM"/>
    </source>
</evidence>
<keyword evidence="2" id="KW-1185">Reference proteome</keyword>
<gene>
    <name evidence="1" type="ORF">H2201_009323</name>
</gene>
<sequence>MNAQQRKSRRLRCLGHVINLAAQVFLLGKKAEDTLDSLALAHLRHDYEKIAAIWRKQGVFGRVHNIVRYIRMTPQRRAEFKKVKVDDVEWEQFNGLG</sequence>
<organism evidence="1 2">
    <name type="scientific">Coniosporium apollinis</name>
    <dbReference type="NCBI Taxonomy" id="61459"/>
    <lineage>
        <taxon>Eukaryota</taxon>
        <taxon>Fungi</taxon>
        <taxon>Dikarya</taxon>
        <taxon>Ascomycota</taxon>
        <taxon>Pezizomycotina</taxon>
        <taxon>Dothideomycetes</taxon>
        <taxon>Dothideomycetes incertae sedis</taxon>
        <taxon>Coniosporium</taxon>
    </lineage>
</organism>
<proteinExistence type="predicted"/>
<name>A0ABQ9NKF3_9PEZI</name>
<accession>A0ABQ9NKF3</accession>